<gene>
    <name evidence="1" type="ORF">GCM10022268_05540</name>
</gene>
<sequence>MADALLIDPATVFDNVDERRVEFSASADTDEYAFAAQYDLIEALAAEVPDDRAVALFHRHEGQIMDLAAVALARDPDQAIIVVSENDLA</sequence>
<evidence type="ECO:0000313" key="1">
    <source>
        <dbReference type="EMBL" id="GAA3697937.1"/>
    </source>
</evidence>
<accession>A0ABP7D1E1</accession>
<organism evidence="1 2">
    <name type="scientific">Sphingomonas cynarae</name>
    <dbReference type="NCBI Taxonomy" id="930197"/>
    <lineage>
        <taxon>Bacteria</taxon>
        <taxon>Pseudomonadati</taxon>
        <taxon>Pseudomonadota</taxon>
        <taxon>Alphaproteobacteria</taxon>
        <taxon>Sphingomonadales</taxon>
        <taxon>Sphingomonadaceae</taxon>
        <taxon>Sphingomonas</taxon>
    </lineage>
</organism>
<dbReference type="Proteomes" id="UP001500523">
    <property type="component" value="Unassembled WGS sequence"/>
</dbReference>
<proteinExistence type="predicted"/>
<protein>
    <recommendedName>
        <fullName evidence="3">DUF1488 family protein</fullName>
    </recommendedName>
</protein>
<keyword evidence="2" id="KW-1185">Reference proteome</keyword>
<reference evidence="2" key="1">
    <citation type="journal article" date="2019" name="Int. J. Syst. Evol. Microbiol.">
        <title>The Global Catalogue of Microorganisms (GCM) 10K type strain sequencing project: providing services to taxonomists for standard genome sequencing and annotation.</title>
        <authorList>
            <consortium name="The Broad Institute Genomics Platform"/>
            <consortium name="The Broad Institute Genome Sequencing Center for Infectious Disease"/>
            <person name="Wu L."/>
            <person name="Ma J."/>
        </authorList>
    </citation>
    <scope>NUCLEOTIDE SEQUENCE [LARGE SCALE GENOMIC DNA]</scope>
    <source>
        <strain evidence="2">JCM 17498</strain>
    </source>
</reference>
<evidence type="ECO:0008006" key="3">
    <source>
        <dbReference type="Google" id="ProtNLM"/>
    </source>
</evidence>
<comment type="caution">
    <text evidence="1">The sequence shown here is derived from an EMBL/GenBank/DDBJ whole genome shotgun (WGS) entry which is preliminary data.</text>
</comment>
<dbReference type="EMBL" id="BAABBF010000001">
    <property type="protein sequence ID" value="GAA3697937.1"/>
    <property type="molecule type" value="Genomic_DNA"/>
</dbReference>
<dbReference type="RefSeq" id="WP_344691834.1">
    <property type="nucleotide sequence ID" value="NZ_BAABBF010000001.1"/>
</dbReference>
<evidence type="ECO:0000313" key="2">
    <source>
        <dbReference type="Proteomes" id="UP001500523"/>
    </source>
</evidence>
<name>A0ABP7D1E1_9SPHN</name>